<comment type="caution">
    <text evidence="1">The sequence shown here is derived from an EMBL/GenBank/DDBJ whole genome shotgun (WGS) entry which is preliminary data.</text>
</comment>
<dbReference type="RefSeq" id="WP_200245689.1">
    <property type="nucleotide sequence ID" value="NZ_JAXUFI010000001.1"/>
</dbReference>
<gene>
    <name evidence="1" type="ORF">CKO42_15075</name>
</gene>
<name>A0A9X1B556_9GAMM</name>
<protein>
    <submittedName>
        <fullName evidence="1">Plasmid stabilization protein</fullName>
    </submittedName>
</protein>
<dbReference type="Proteomes" id="UP001138768">
    <property type="component" value="Unassembled WGS sequence"/>
</dbReference>
<accession>A0A9X1B556</accession>
<sequence>MSFALVTTQHFERRARKFLRKHPDLRQPLRDTLDDLSRDPFQPKLKLHPLSGNLGGVQAVSLTYSYRLTLQLRVTEQEVILLDIGTHDEVYR</sequence>
<dbReference type="SUPFAM" id="SSF143011">
    <property type="entry name" value="RelE-like"/>
    <property type="match status" value="1"/>
</dbReference>
<proteinExistence type="predicted"/>
<organism evidence="1 2">
    <name type="scientific">Lamprobacter modestohalophilus</name>
    <dbReference type="NCBI Taxonomy" id="1064514"/>
    <lineage>
        <taxon>Bacteria</taxon>
        <taxon>Pseudomonadati</taxon>
        <taxon>Pseudomonadota</taxon>
        <taxon>Gammaproteobacteria</taxon>
        <taxon>Chromatiales</taxon>
        <taxon>Chromatiaceae</taxon>
        <taxon>Lamprobacter</taxon>
    </lineage>
</organism>
<evidence type="ECO:0000313" key="1">
    <source>
        <dbReference type="EMBL" id="MBK1619739.1"/>
    </source>
</evidence>
<evidence type="ECO:0000313" key="2">
    <source>
        <dbReference type="Proteomes" id="UP001138768"/>
    </source>
</evidence>
<dbReference type="Gene3D" id="3.30.2310.20">
    <property type="entry name" value="RelE-like"/>
    <property type="match status" value="1"/>
</dbReference>
<keyword evidence="2" id="KW-1185">Reference proteome</keyword>
<dbReference type="EMBL" id="NRRY01000025">
    <property type="protein sequence ID" value="MBK1619739.1"/>
    <property type="molecule type" value="Genomic_DNA"/>
</dbReference>
<dbReference type="InterPro" id="IPR035093">
    <property type="entry name" value="RelE/ParE_toxin_dom_sf"/>
</dbReference>
<dbReference type="AlphaFoldDB" id="A0A9X1B556"/>
<reference evidence="1 2" key="1">
    <citation type="journal article" date="2020" name="Microorganisms">
        <title>Osmotic Adaptation and Compatible Solute Biosynthesis of Phototrophic Bacteria as Revealed from Genome Analyses.</title>
        <authorList>
            <person name="Imhoff J.F."/>
            <person name="Rahn T."/>
            <person name="Kunzel S."/>
            <person name="Keller A."/>
            <person name="Neulinger S.C."/>
        </authorList>
    </citation>
    <scope>NUCLEOTIDE SEQUENCE [LARGE SCALE GENOMIC DNA]</scope>
    <source>
        <strain evidence="1 2">DSM 25653</strain>
    </source>
</reference>